<name>A0A364N1T7_STELY</name>
<feature type="domain" description="Large ribosomal subunit protein uL30-like ferredoxin-like fold" evidence="9">
    <location>
        <begin position="116"/>
        <end position="166"/>
    </location>
</feature>
<evidence type="ECO:0000256" key="1">
    <source>
        <dbReference type="ARBA" id="ARBA00004173"/>
    </source>
</evidence>
<evidence type="ECO:0000256" key="8">
    <source>
        <dbReference type="SAM" id="MobiDB-lite"/>
    </source>
</evidence>
<dbReference type="NCBIfam" id="TIGR01308">
    <property type="entry name" value="rpmD_bact"/>
    <property type="match status" value="1"/>
</dbReference>
<comment type="subcellular location">
    <subcellularLocation>
        <location evidence="1">Mitochondrion</location>
    </subcellularLocation>
</comment>
<comment type="function">
    <text evidence="7">Component of the mitochondrial ribosome (mitoribosome), a dedicated translation machinery responsible for the synthesis of mitochondrial genome-encoded proteins, including at least some of the essential transmembrane subunits of the mitochondrial respiratory chain. The mitoribosomes are attached to the mitochondrial inner membrane and translation products are cotranslationally integrated into the membrane.</text>
</comment>
<dbReference type="SUPFAM" id="SSF55129">
    <property type="entry name" value="Ribosomal protein L30p/L7e"/>
    <property type="match status" value="1"/>
</dbReference>
<keyword evidence="5" id="KW-0687">Ribonucleoprotein</keyword>
<dbReference type="GO" id="GO:0016779">
    <property type="term" value="F:nucleotidyltransferase activity"/>
    <property type="evidence" value="ECO:0007669"/>
    <property type="project" value="UniProtKB-KW"/>
</dbReference>
<sequence>MAHAHDEATPTTAQYCKFDTNNHFRVSIQRGIGALVALEASRHVAALSFCGTHGAGAVQTNEQSLLHHTAAAKAKTKATKRHKPSYRRPSRPSANRRKRARSTHLSHTSQSNMSYFRITLMRSGIGMPEKTQGVLKALGLRKRMTTVYHPVTQSVAGQIMRIKELIDVKEVKNPMTKEQMRAARRPDPGYYIEQRAGEAMKSYE</sequence>
<dbReference type="Proteomes" id="UP000249619">
    <property type="component" value="Unassembled WGS sequence"/>
</dbReference>
<dbReference type="InterPro" id="IPR005996">
    <property type="entry name" value="Ribosomal_uL30_bac-type"/>
</dbReference>
<dbReference type="STRING" id="183478.A0A364N1T7"/>
<feature type="compositionally biased region" description="Basic residues" evidence="8">
    <location>
        <begin position="74"/>
        <end position="104"/>
    </location>
</feature>
<organism evidence="10 11">
    <name type="scientific">Stemphylium lycopersici</name>
    <name type="common">Tomato gray leaf spot disease fungus</name>
    <name type="synonym">Thyrospora lycopersici</name>
    <dbReference type="NCBI Taxonomy" id="183478"/>
    <lineage>
        <taxon>Eukaryota</taxon>
        <taxon>Fungi</taxon>
        <taxon>Dikarya</taxon>
        <taxon>Ascomycota</taxon>
        <taxon>Pezizomycotina</taxon>
        <taxon>Dothideomycetes</taxon>
        <taxon>Pleosporomycetidae</taxon>
        <taxon>Pleosporales</taxon>
        <taxon>Pleosporineae</taxon>
        <taxon>Pleosporaceae</taxon>
        <taxon>Stemphylium</taxon>
    </lineage>
</organism>
<proteinExistence type="inferred from homology"/>
<evidence type="ECO:0000256" key="2">
    <source>
        <dbReference type="ARBA" id="ARBA00007594"/>
    </source>
</evidence>
<evidence type="ECO:0000313" key="10">
    <source>
        <dbReference type="EMBL" id="RAR09464.1"/>
    </source>
</evidence>
<dbReference type="Gene3D" id="3.30.1390.20">
    <property type="entry name" value="Ribosomal protein L30, ferredoxin-like fold domain"/>
    <property type="match status" value="1"/>
</dbReference>
<dbReference type="GO" id="GO:0003735">
    <property type="term" value="F:structural constituent of ribosome"/>
    <property type="evidence" value="ECO:0007669"/>
    <property type="project" value="InterPro"/>
</dbReference>
<dbReference type="PANTHER" id="PTHR15892">
    <property type="entry name" value="MITOCHONDRIAL RIBOSOMAL PROTEIN L30"/>
    <property type="match status" value="1"/>
</dbReference>
<feature type="region of interest" description="Disordered" evidence="8">
    <location>
        <begin position="71"/>
        <end position="109"/>
    </location>
</feature>
<evidence type="ECO:0000256" key="3">
    <source>
        <dbReference type="ARBA" id="ARBA00022980"/>
    </source>
</evidence>
<evidence type="ECO:0000313" key="11">
    <source>
        <dbReference type="Proteomes" id="UP000249619"/>
    </source>
</evidence>
<keyword evidence="4" id="KW-0496">Mitochondrion</keyword>
<dbReference type="AlphaFoldDB" id="A0A364N1T7"/>
<dbReference type="FunFam" id="3.30.1390.20:FF:000010">
    <property type="entry name" value="Large subunit ribosomal protein L30"/>
    <property type="match status" value="1"/>
</dbReference>
<keyword evidence="10" id="KW-0548">Nucleotidyltransferase</keyword>
<dbReference type="GO" id="GO:0015934">
    <property type="term" value="C:large ribosomal subunit"/>
    <property type="evidence" value="ECO:0007669"/>
    <property type="project" value="InterPro"/>
</dbReference>
<dbReference type="InterPro" id="IPR016082">
    <property type="entry name" value="Ribosomal_uL30_ferredoxin-like"/>
</dbReference>
<dbReference type="Pfam" id="PF00327">
    <property type="entry name" value="Ribosomal_L30"/>
    <property type="match status" value="1"/>
</dbReference>
<evidence type="ECO:0000256" key="7">
    <source>
        <dbReference type="ARBA" id="ARBA00037226"/>
    </source>
</evidence>
<evidence type="ECO:0000256" key="4">
    <source>
        <dbReference type="ARBA" id="ARBA00023128"/>
    </source>
</evidence>
<dbReference type="PANTHER" id="PTHR15892:SF2">
    <property type="entry name" value="LARGE RIBOSOMAL SUBUNIT PROTEIN UL30M"/>
    <property type="match status" value="1"/>
</dbReference>
<dbReference type="InterPro" id="IPR036919">
    <property type="entry name" value="Ribo_uL30_ferredoxin-like_sf"/>
</dbReference>
<dbReference type="CDD" id="cd01658">
    <property type="entry name" value="Ribosomal_L30"/>
    <property type="match status" value="1"/>
</dbReference>
<keyword evidence="11" id="KW-1185">Reference proteome</keyword>
<dbReference type="GO" id="GO:0005739">
    <property type="term" value="C:mitochondrion"/>
    <property type="evidence" value="ECO:0007669"/>
    <property type="project" value="UniProtKB-SubCell"/>
</dbReference>
<evidence type="ECO:0000256" key="6">
    <source>
        <dbReference type="ARBA" id="ARBA00035281"/>
    </source>
</evidence>
<reference evidence="11" key="1">
    <citation type="submission" date="2018-05" db="EMBL/GenBank/DDBJ databases">
        <title>Draft genome sequence of Stemphylium lycopersici strain CIDEFI 213.</title>
        <authorList>
            <person name="Medina R."/>
            <person name="Franco M.E.E."/>
            <person name="Lucentini C.G."/>
            <person name="Saparrat M.C.N."/>
            <person name="Balatti P.A."/>
        </authorList>
    </citation>
    <scope>NUCLEOTIDE SEQUENCE [LARGE SCALE GENOMIC DNA]</scope>
    <source>
        <strain evidence="11">CIDEFI 213</strain>
    </source>
</reference>
<gene>
    <name evidence="10" type="ORF">DDE83_005457</name>
</gene>
<dbReference type="EMBL" id="QGDH01000074">
    <property type="protein sequence ID" value="RAR09464.1"/>
    <property type="molecule type" value="Genomic_DNA"/>
</dbReference>
<accession>A0A364N1T7</accession>
<evidence type="ECO:0000259" key="9">
    <source>
        <dbReference type="Pfam" id="PF00327"/>
    </source>
</evidence>
<dbReference type="GO" id="GO:0006412">
    <property type="term" value="P:translation"/>
    <property type="evidence" value="ECO:0007669"/>
    <property type="project" value="InterPro"/>
</dbReference>
<comment type="caution">
    <text evidence="10">The sequence shown here is derived from an EMBL/GenBank/DDBJ whole genome shotgun (WGS) entry which is preliminary data.</text>
</comment>
<keyword evidence="10" id="KW-0808">Transferase</keyword>
<evidence type="ECO:0000256" key="5">
    <source>
        <dbReference type="ARBA" id="ARBA00023274"/>
    </source>
</evidence>
<protein>
    <recommendedName>
        <fullName evidence="6">Large ribosomal subunit protein uL30m</fullName>
    </recommendedName>
</protein>
<keyword evidence="3 10" id="KW-0689">Ribosomal protein</keyword>
<comment type="similarity">
    <text evidence="2">Belongs to the universal ribosomal protein uL30 family.</text>
</comment>